<evidence type="ECO:0000313" key="2">
    <source>
        <dbReference type="Proteomes" id="UP001153269"/>
    </source>
</evidence>
<organism evidence="1 2">
    <name type="scientific">Pleuronectes platessa</name>
    <name type="common">European plaice</name>
    <dbReference type="NCBI Taxonomy" id="8262"/>
    <lineage>
        <taxon>Eukaryota</taxon>
        <taxon>Metazoa</taxon>
        <taxon>Chordata</taxon>
        <taxon>Craniata</taxon>
        <taxon>Vertebrata</taxon>
        <taxon>Euteleostomi</taxon>
        <taxon>Actinopterygii</taxon>
        <taxon>Neopterygii</taxon>
        <taxon>Teleostei</taxon>
        <taxon>Neoteleostei</taxon>
        <taxon>Acanthomorphata</taxon>
        <taxon>Carangaria</taxon>
        <taxon>Pleuronectiformes</taxon>
        <taxon>Pleuronectoidei</taxon>
        <taxon>Pleuronectidae</taxon>
        <taxon>Pleuronectes</taxon>
    </lineage>
</organism>
<reference evidence="1" key="1">
    <citation type="submission" date="2020-03" db="EMBL/GenBank/DDBJ databases">
        <authorList>
            <person name="Weist P."/>
        </authorList>
    </citation>
    <scope>NUCLEOTIDE SEQUENCE</scope>
</reference>
<dbReference type="Proteomes" id="UP001153269">
    <property type="component" value="Unassembled WGS sequence"/>
</dbReference>
<gene>
    <name evidence="1" type="ORF">PLEPLA_LOCUS37573</name>
</gene>
<protein>
    <submittedName>
        <fullName evidence="1">Uncharacterized protein</fullName>
    </submittedName>
</protein>
<accession>A0A9N7VC50</accession>
<proteinExistence type="predicted"/>
<comment type="caution">
    <text evidence="1">The sequence shown here is derived from an EMBL/GenBank/DDBJ whole genome shotgun (WGS) entry which is preliminary data.</text>
</comment>
<dbReference type="EMBL" id="CADEAL010004032">
    <property type="protein sequence ID" value="CAB1449887.1"/>
    <property type="molecule type" value="Genomic_DNA"/>
</dbReference>
<name>A0A9N7VC50_PLEPL</name>
<evidence type="ECO:0000313" key="1">
    <source>
        <dbReference type="EMBL" id="CAB1449887.1"/>
    </source>
</evidence>
<keyword evidence="2" id="KW-1185">Reference proteome</keyword>
<dbReference type="AlphaFoldDB" id="A0A9N7VC50"/>
<sequence>MPNVLALHLQVHLSPISAADAAKREMRTLLRLKKKRCGRELRPTSPAKVPQLVFSSPAEKREVFIRGLRKMLQSDTSERTDTIFLHSTLSLPSPPSSTVGLLERSALNPE</sequence>